<dbReference type="SUPFAM" id="SSF82282">
    <property type="entry name" value="Homocysteine S-methyltransferase"/>
    <property type="match status" value="2"/>
</dbReference>
<dbReference type="Proteomes" id="UP001530377">
    <property type="component" value="Unassembled WGS sequence"/>
</dbReference>
<evidence type="ECO:0000256" key="2">
    <source>
        <dbReference type="ARBA" id="ARBA00022679"/>
    </source>
</evidence>
<dbReference type="EMBL" id="JALLPB020000007">
    <property type="protein sequence ID" value="KAL3827210.1"/>
    <property type="molecule type" value="Genomic_DNA"/>
</dbReference>
<dbReference type="PANTHER" id="PTHR11103">
    <property type="entry name" value="SLR1189 PROTEIN"/>
    <property type="match status" value="1"/>
</dbReference>
<feature type="binding site" evidence="3 4">
    <location>
        <position position="356"/>
    </location>
    <ligand>
        <name>Zn(2+)</name>
        <dbReference type="ChEBI" id="CHEBI:29105"/>
    </ligand>
</feature>
<comment type="caution">
    <text evidence="6">The sequence shown here is derived from an EMBL/GenBank/DDBJ whole genome shotgun (WGS) entry which is preliminary data.</text>
</comment>
<sequence>MEKGNVIILDGGMGHELKRRGISDDGTFVAGALANEKYSTSDIVENIHMDYLAAGCDVITTNSFVAVSIFKTSTSSIDALNMLLNCITLRNEKSQVPRRMIECGLATTDADSKQRASQLIIAAVARARAAIAKHNENFPEDKRKKLVAGCVPPLTECYFSCKVPLSVDCLIPEYRVILSTLLECNVDILLAETLSTTREAHAILRSLHYIHQTGKNCIPPLWMSFTVHDDQPSKLRSDEPLDLVCQSILHEATVLNLPLKAVGVNCSTPSAISQAVPILSKLVEGSDIKVCAYGNCFKTTTSEWIKTLNDNACTAVLRTDVEICAKDYDEEVLTSDAYSNFACEWARLGVSIIGGCCGSRPRHMSSVATALKDFG</sequence>
<dbReference type="GO" id="GO:0008168">
    <property type="term" value="F:methyltransferase activity"/>
    <property type="evidence" value="ECO:0007669"/>
    <property type="project" value="UniProtKB-UniRule"/>
</dbReference>
<dbReference type="PANTHER" id="PTHR11103:SF18">
    <property type="entry name" value="SLR1189 PROTEIN"/>
    <property type="match status" value="1"/>
</dbReference>
<evidence type="ECO:0000256" key="1">
    <source>
        <dbReference type="ARBA" id="ARBA00022603"/>
    </source>
</evidence>
<dbReference type="InterPro" id="IPR036589">
    <property type="entry name" value="HCY_dom_sf"/>
</dbReference>
<dbReference type="PIRSF" id="PIRSF037505">
    <property type="entry name" value="Betaine_HMT"/>
    <property type="match status" value="1"/>
</dbReference>
<keyword evidence="3 4" id="KW-0479">Metal-binding</keyword>
<dbReference type="Gene3D" id="3.20.20.330">
    <property type="entry name" value="Homocysteine-binding-like domain"/>
    <property type="match status" value="1"/>
</dbReference>
<evidence type="ECO:0000256" key="3">
    <source>
        <dbReference type="PIRSR" id="PIRSR037505-2"/>
    </source>
</evidence>
<dbReference type="InterPro" id="IPR017226">
    <property type="entry name" value="BHMT-like"/>
</dbReference>
<evidence type="ECO:0000313" key="7">
    <source>
        <dbReference type="Proteomes" id="UP001530377"/>
    </source>
</evidence>
<feature type="binding site" evidence="3 4">
    <location>
        <position position="357"/>
    </location>
    <ligand>
        <name>Zn(2+)</name>
        <dbReference type="ChEBI" id="CHEBI:29105"/>
    </ligand>
</feature>
<keyword evidence="3 4" id="KW-0862">Zinc</keyword>
<dbReference type="GO" id="GO:0032259">
    <property type="term" value="P:methylation"/>
    <property type="evidence" value="ECO:0007669"/>
    <property type="project" value="UniProtKB-KW"/>
</dbReference>
<feature type="domain" description="Hcy-binding" evidence="5">
    <location>
        <begin position="1"/>
        <end position="371"/>
    </location>
</feature>
<dbReference type="AlphaFoldDB" id="A0ABD3SRG5"/>
<protein>
    <recommendedName>
        <fullName evidence="5">Hcy-binding domain-containing protein</fullName>
    </recommendedName>
</protein>
<proteinExistence type="predicted"/>
<dbReference type="GO" id="GO:0046872">
    <property type="term" value="F:metal ion binding"/>
    <property type="evidence" value="ECO:0007669"/>
    <property type="project" value="UniProtKB-KW"/>
</dbReference>
<keyword evidence="7" id="KW-1185">Reference proteome</keyword>
<accession>A0ABD3SRG5</accession>
<evidence type="ECO:0000256" key="4">
    <source>
        <dbReference type="PROSITE-ProRule" id="PRU00333"/>
    </source>
</evidence>
<organism evidence="6 7">
    <name type="scientific">Cyclostephanos tholiformis</name>
    <dbReference type="NCBI Taxonomy" id="382380"/>
    <lineage>
        <taxon>Eukaryota</taxon>
        <taxon>Sar</taxon>
        <taxon>Stramenopiles</taxon>
        <taxon>Ochrophyta</taxon>
        <taxon>Bacillariophyta</taxon>
        <taxon>Coscinodiscophyceae</taxon>
        <taxon>Thalassiosirophycidae</taxon>
        <taxon>Stephanodiscales</taxon>
        <taxon>Stephanodiscaceae</taxon>
        <taxon>Cyclostephanos</taxon>
    </lineage>
</organism>
<gene>
    <name evidence="6" type="ORF">ACHAXA_006765</name>
</gene>
<name>A0ABD3SRG5_9STRA</name>
<evidence type="ECO:0000313" key="6">
    <source>
        <dbReference type="EMBL" id="KAL3827210.1"/>
    </source>
</evidence>
<keyword evidence="1 4" id="KW-0489">Methyltransferase</keyword>
<feature type="binding site" evidence="3 4">
    <location>
        <position position="266"/>
    </location>
    <ligand>
        <name>Zn(2+)</name>
        <dbReference type="ChEBI" id="CHEBI:29105"/>
    </ligand>
</feature>
<reference evidence="6 7" key="1">
    <citation type="submission" date="2024-10" db="EMBL/GenBank/DDBJ databases">
        <title>Updated reference genomes for cyclostephanoid diatoms.</title>
        <authorList>
            <person name="Roberts W.R."/>
            <person name="Alverson A.J."/>
        </authorList>
    </citation>
    <scope>NUCLEOTIDE SEQUENCE [LARGE SCALE GENOMIC DNA]</scope>
    <source>
        <strain evidence="6 7">AJA228-03</strain>
    </source>
</reference>
<comment type="cofactor">
    <cofactor evidence="3">
        <name>Zn(2+)</name>
        <dbReference type="ChEBI" id="CHEBI:29105"/>
    </cofactor>
    <text evidence="3">Binds 1 zinc ion per subunit.</text>
</comment>
<dbReference type="PROSITE" id="PS50970">
    <property type="entry name" value="HCY"/>
    <property type="match status" value="1"/>
</dbReference>
<evidence type="ECO:0000259" key="5">
    <source>
        <dbReference type="PROSITE" id="PS50970"/>
    </source>
</evidence>
<keyword evidence="2 4" id="KW-0808">Transferase</keyword>
<dbReference type="Pfam" id="PF02574">
    <property type="entry name" value="S-methyl_trans"/>
    <property type="match status" value="1"/>
</dbReference>
<dbReference type="InterPro" id="IPR003726">
    <property type="entry name" value="HCY_dom"/>
</dbReference>